<keyword evidence="2 4" id="KW-0547">Nucleotide-binding</keyword>
<comment type="caution">
    <text evidence="6">The sequence shown here is derived from an EMBL/GenBank/DDBJ whole genome shotgun (WGS) entry which is preliminary data.</text>
</comment>
<gene>
    <name evidence="6" type="ORF">Cco03nite_62960</name>
</gene>
<evidence type="ECO:0000313" key="6">
    <source>
        <dbReference type="EMBL" id="GIG09596.1"/>
    </source>
</evidence>
<evidence type="ECO:0000256" key="3">
    <source>
        <dbReference type="ARBA" id="ARBA00022840"/>
    </source>
</evidence>
<evidence type="ECO:0000256" key="1">
    <source>
        <dbReference type="ARBA" id="ARBA00022598"/>
    </source>
</evidence>
<dbReference type="InterPro" id="IPR041472">
    <property type="entry name" value="BL00235/CARNS1_N"/>
</dbReference>
<dbReference type="Gene3D" id="3.40.50.20">
    <property type="match status" value="1"/>
</dbReference>
<dbReference type="RefSeq" id="WP_203696802.1">
    <property type="nucleotide sequence ID" value="NZ_BAAALC010000094.1"/>
</dbReference>
<accession>A0A8J3PC54</accession>
<dbReference type="SMR" id="A0A8J3PC54"/>
<name>A0A8J3PC54_9ACTN</name>
<dbReference type="PANTHER" id="PTHR43585">
    <property type="entry name" value="FUMIPYRROLE BIOSYNTHESIS PROTEIN C"/>
    <property type="match status" value="1"/>
</dbReference>
<feature type="domain" description="ATP-grasp" evidence="5">
    <location>
        <begin position="114"/>
        <end position="332"/>
    </location>
</feature>
<dbReference type="GO" id="GO:0046872">
    <property type="term" value="F:metal ion binding"/>
    <property type="evidence" value="ECO:0007669"/>
    <property type="project" value="InterPro"/>
</dbReference>
<reference evidence="6 7" key="1">
    <citation type="submission" date="2021-01" db="EMBL/GenBank/DDBJ databases">
        <title>Whole genome shotgun sequence of Catellatospora coxensis NBRC 107359.</title>
        <authorList>
            <person name="Komaki H."/>
            <person name="Tamura T."/>
        </authorList>
    </citation>
    <scope>NUCLEOTIDE SEQUENCE [LARGE SCALE GENOMIC DNA]</scope>
    <source>
        <strain evidence="6 7">NBRC 107359</strain>
    </source>
</reference>
<dbReference type="InterPro" id="IPR011761">
    <property type="entry name" value="ATP-grasp"/>
</dbReference>
<dbReference type="GO" id="GO:0005524">
    <property type="term" value="F:ATP binding"/>
    <property type="evidence" value="ECO:0007669"/>
    <property type="project" value="UniProtKB-UniRule"/>
</dbReference>
<evidence type="ECO:0000256" key="4">
    <source>
        <dbReference type="PROSITE-ProRule" id="PRU00409"/>
    </source>
</evidence>
<dbReference type="PROSITE" id="PS50975">
    <property type="entry name" value="ATP_GRASP"/>
    <property type="match status" value="1"/>
</dbReference>
<sequence length="452" mass="47739">MQPAVLLVYAKGGPALEFLLPRLVSRALVDVLLIGEPQAWQRELLERLCRRVVPADPSAALPDEIVRVATELRSDGVLTFSEFCVVATAQACLRLGIPGPGEGAARSRDKVLMRQAWQAAGVPNPAFRPVDSLAELEAARAEIGGDVIVKSALGAGSIGQAMLSPGEDGAAVWREVEAATEAARRSGMSEHGDRTGPRYLVEEIIQSSVDGWYDQPGYGDYLSVEGLVAGGVYHPVCLTARLPTVPVFVELSNHAPCTLAPELQQRIADVCRRAVDALGLDTCATHTEVKLMPDGTVRLLESAARAGGAAVTRELVEAYGVDLIGLQLAAALGERPAVPDRLLLPADARGAAASLSVIAVDSTGKPWSSLPPFRPDLVAWEELVSAGTTVELVRGQSQPLGAPMPAFHPHTGVLAYAGLLLVRAADPLTLRDDCYRILDGLEEAMTRAAADA</sequence>
<keyword evidence="3 4" id="KW-0067">ATP-binding</keyword>
<dbReference type="SUPFAM" id="SSF56059">
    <property type="entry name" value="Glutathione synthetase ATP-binding domain-like"/>
    <property type="match status" value="1"/>
</dbReference>
<evidence type="ECO:0000259" key="5">
    <source>
        <dbReference type="PROSITE" id="PS50975"/>
    </source>
</evidence>
<dbReference type="Gene3D" id="3.30.470.20">
    <property type="entry name" value="ATP-grasp fold, B domain"/>
    <property type="match status" value="1"/>
</dbReference>
<dbReference type="AlphaFoldDB" id="A0A8J3PC54"/>
<dbReference type="Proteomes" id="UP000630887">
    <property type="component" value="Unassembled WGS sequence"/>
</dbReference>
<protein>
    <recommendedName>
        <fullName evidence="5">ATP-grasp domain-containing protein</fullName>
    </recommendedName>
</protein>
<dbReference type="GO" id="GO:0016874">
    <property type="term" value="F:ligase activity"/>
    <property type="evidence" value="ECO:0007669"/>
    <property type="project" value="UniProtKB-KW"/>
</dbReference>
<keyword evidence="7" id="KW-1185">Reference proteome</keyword>
<dbReference type="EMBL" id="BONI01000068">
    <property type="protein sequence ID" value="GIG09596.1"/>
    <property type="molecule type" value="Genomic_DNA"/>
</dbReference>
<proteinExistence type="predicted"/>
<dbReference type="PANTHER" id="PTHR43585:SF2">
    <property type="entry name" value="ATP-GRASP ENZYME FSQD"/>
    <property type="match status" value="1"/>
</dbReference>
<dbReference type="Pfam" id="PF18130">
    <property type="entry name" value="ATPgrasp_N"/>
    <property type="match status" value="1"/>
</dbReference>
<dbReference type="InterPro" id="IPR052032">
    <property type="entry name" value="ATP-dep_AA_Ligase"/>
</dbReference>
<organism evidence="6 7">
    <name type="scientific">Catellatospora coxensis</name>
    <dbReference type="NCBI Taxonomy" id="310354"/>
    <lineage>
        <taxon>Bacteria</taxon>
        <taxon>Bacillati</taxon>
        <taxon>Actinomycetota</taxon>
        <taxon>Actinomycetes</taxon>
        <taxon>Micromonosporales</taxon>
        <taxon>Micromonosporaceae</taxon>
        <taxon>Catellatospora</taxon>
    </lineage>
</organism>
<evidence type="ECO:0000256" key="2">
    <source>
        <dbReference type="ARBA" id="ARBA00022741"/>
    </source>
</evidence>
<evidence type="ECO:0000313" key="7">
    <source>
        <dbReference type="Proteomes" id="UP000630887"/>
    </source>
</evidence>
<keyword evidence="1" id="KW-0436">Ligase</keyword>